<dbReference type="InterPro" id="IPR008862">
    <property type="entry name" value="Tcp11"/>
</dbReference>
<keyword evidence="9" id="KW-0496">Mitochondrion</keyword>
<feature type="compositionally biased region" description="Basic and acidic residues" evidence="13">
    <location>
        <begin position="1"/>
        <end position="10"/>
    </location>
</feature>
<dbReference type="InterPro" id="IPR008386">
    <property type="entry name" value="ATP_synth_F0_esu_mt"/>
</dbReference>
<dbReference type="Pfam" id="PF05680">
    <property type="entry name" value="ATP-synt_E"/>
    <property type="match status" value="1"/>
</dbReference>
<dbReference type="PANTHER" id="PTHR12832:SF11">
    <property type="entry name" value="LD23868P"/>
    <property type="match status" value="1"/>
</dbReference>
<protein>
    <submittedName>
        <fullName evidence="14">T-complex protein 11</fullName>
    </submittedName>
</protein>
<feature type="compositionally biased region" description="Polar residues" evidence="13">
    <location>
        <begin position="11"/>
        <end position="31"/>
    </location>
</feature>
<accession>A0A0D6M6J6</accession>
<dbReference type="GO" id="GO:0015078">
    <property type="term" value="F:proton transmembrane transporter activity"/>
    <property type="evidence" value="ECO:0007669"/>
    <property type="project" value="InterPro"/>
</dbReference>
<feature type="compositionally biased region" description="Basic and acidic residues" evidence="13">
    <location>
        <begin position="297"/>
        <end position="315"/>
    </location>
</feature>
<keyword evidence="5" id="KW-0138">CF(0)</keyword>
<evidence type="ECO:0000256" key="12">
    <source>
        <dbReference type="SAM" id="Coils"/>
    </source>
</evidence>
<proteinExistence type="inferred from homology"/>
<name>A0A0D6M6J6_9BILA</name>
<dbReference type="GO" id="GO:0007165">
    <property type="term" value="P:signal transduction"/>
    <property type="evidence" value="ECO:0007669"/>
    <property type="project" value="TreeGrafter"/>
</dbReference>
<reference evidence="14 15" key="1">
    <citation type="submission" date="2013-05" db="EMBL/GenBank/DDBJ databases">
        <title>Draft genome of the parasitic nematode Anyclostoma ceylanicum.</title>
        <authorList>
            <person name="Mitreva M."/>
        </authorList>
    </citation>
    <scope>NUCLEOTIDE SEQUENCE [LARGE SCALE GENOMIC DNA]</scope>
</reference>
<evidence type="ECO:0000256" key="11">
    <source>
        <dbReference type="ARBA" id="ARBA00023310"/>
    </source>
</evidence>
<keyword evidence="11" id="KW-0066">ATP synthesis</keyword>
<dbReference type="Proteomes" id="UP000054495">
    <property type="component" value="Unassembled WGS sequence"/>
</dbReference>
<evidence type="ECO:0000256" key="2">
    <source>
        <dbReference type="ARBA" id="ARBA00007333"/>
    </source>
</evidence>
<evidence type="ECO:0000256" key="7">
    <source>
        <dbReference type="ARBA" id="ARBA00022792"/>
    </source>
</evidence>
<evidence type="ECO:0000256" key="13">
    <source>
        <dbReference type="SAM" id="MobiDB-lite"/>
    </source>
</evidence>
<dbReference type="EMBL" id="KE124789">
    <property type="protein sequence ID" value="EPB79745.1"/>
    <property type="molecule type" value="Genomic_DNA"/>
</dbReference>
<evidence type="ECO:0000256" key="9">
    <source>
        <dbReference type="ARBA" id="ARBA00023128"/>
    </source>
</evidence>
<dbReference type="GO" id="GO:0015986">
    <property type="term" value="P:proton motive force-driven ATP synthesis"/>
    <property type="evidence" value="ECO:0007669"/>
    <property type="project" value="InterPro"/>
</dbReference>
<keyword evidence="15" id="KW-1185">Reference proteome</keyword>
<feature type="coiled-coil region" evidence="12">
    <location>
        <begin position="535"/>
        <end position="562"/>
    </location>
</feature>
<dbReference type="AlphaFoldDB" id="A0A0D6M6J6"/>
<dbReference type="GO" id="GO:0005743">
    <property type="term" value="C:mitochondrial inner membrane"/>
    <property type="evidence" value="ECO:0007669"/>
    <property type="project" value="UniProtKB-SubCell"/>
</dbReference>
<evidence type="ECO:0000313" key="14">
    <source>
        <dbReference type="EMBL" id="EPB79745.1"/>
    </source>
</evidence>
<keyword evidence="10" id="KW-0472">Membrane</keyword>
<evidence type="ECO:0000313" key="15">
    <source>
        <dbReference type="Proteomes" id="UP000054495"/>
    </source>
</evidence>
<gene>
    <name evidence="14" type="ORF">ANCCEY_01119</name>
</gene>
<sequence>MDHEEKKTDDSQSGTEVHTSSGEVSECSGTTEKASESKKRKSSEPVDVPSTSGAETNNQLPPWVAGGSPARFISSDDLLKMSLAMDNLALVHEIAIDPNFSVSEIPKNPIEAAVKENMYRAYWDILSEDLRKDPPDYTHAFNLLMEIKQTILEDILSPAHVRLRAEVDSMLDENTLRNKLEQNCLDVPGIGRFIVGLLGRLCAPERDTLVEKLRHEEGIVELIKGIFGLIDIMKNDLTNYTISQNRDAVEEYSAQFEYKEFLKFLDKFPDGSAQTKEWLKLSYHEAFPSTSLTNSEPEAKREKVEERPPSDDEVIKSTSKGYLRLVQSQSPSPFPETMRIDKVRLCALAEKFLQMNIVTSAVFVACNLAGKQVSESEGFKKSLKDQLIIITNDIEEKNIVATVEAVCEQCVSTVKKCASDLGVEIQVDQEKMLREQIKAIADEHNAIRALVFTRISTFVDEMLCSPSEVPRRLLPGLSVIQSEICAFTARMSAPRHPNAVVLTPPTQTISPLIRFGRYTALGLGILWGAYRLRQIREYHADIREWEHEKAVAKAEEEAKKKKWLAKDEMRYLMKVVDLPFEEGVNQFGVADLYRED</sequence>
<evidence type="ECO:0000256" key="8">
    <source>
        <dbReference type="ARBA" id="ARBA00023065"/>
    </source>
</evidence>
<keyword evidence="8" id="KW-0406">Ion transport</keyword>
<evidence type="ECO:0000256" key="6">
    <source>
        <dbReference type="ARBA" id="ARBA00022781"/>
    </source>
</evidence>
<feature type="region of interest" description="Disordered" evidence="13">
    <location>
        <begin position="1"/>
        <end position="66"/>
    </location>
</feature>
<keyword evidence="6" id="KW-0375">Hydrogen ion transport</keyword>
<dbReference type="PANTHER" id="PTHR12832">
    <property type="entry name" value="TESTIS-SPECIFIC PROTEIN PBS13 T-COMPLEX 11"/>
    <property type="match status" value="1"/>
</dbReference>
<comment type="subcellular location">
    <subcellularLocation>
        <location evidence="1">Mitochondrion inner membrane</location>
    </subcellularLocation>
</comment>
<comment type="similarity">
    <text evidence="3">Belongs to the TCP11 family.</text>
</comment>
<feature type="region of interest" description="Disordered" evidence="13">
    <location>
        <begin position="289"/>
        <end position="315"/>
    </location>
</feature>
<feature type="compositionally biased region" description="Polar residues" evidence="13">
    <location>
        <begin position="49"/>
        <end position="60"/>
    </location>
</feature>
<organism evidence="14 15">
    <name type="scientific">Ancylostoma ceylanicum</name>
    <dbReference type="NCBI Taxonomy" id="53326"/>
    <lineage>
        <taxon>Eukaryota</taxon>
        <taxon>Metazoa</taxon>
        <taxon>Ecdysozoa</taxon>
        <taxon>Nematoda</taxon>
        <taxon>Chromadorea</taxon>
        <taxon>Rhabditida</taxon>
        <taxon>Rhabditina</taxon>
        <taxon>Rhabditomorpha</taxon>
        <taxon>Strongyloidea</taxon>
        <taxon>Ancylostomatidae</taxon>
        <taxon>Ancylostomatinae</taxon>
        <taxon>Ancylostoma</taxon>
    </lineage>
</organism>
<dbReference type="Pfam" id="PF05794">
    <property type="entry name" value="Tcp11"/>
    <property type="match status" value="1"/>
</dbReference>
<keyword evidence="7" id="KW-0999">Mitochondrion inner membrane</keyword>
<evidence type="ECO:0000256" key="4">
    <source>
        <dbReference type="ARBA" id="ARBA00022448"/>
    </source>
</evidence>
<dbReference type="GO" id="GO:0045259">
    <property type="term" value="C:proton-transporting ATP synthase complex"/>
    <property type="evidence" value="ECO:0007669"/>
    <property type="project" value="UniProtKB-KW"/>
</dbReference>
<keyword evidence="4" id="KW-0813">Transport</keyword>
<evidence type="ECO:0000256" key="5">
    <source>
        <dbReference type="ARBA" id="ARBA00022547"/>
    </source>
</evidence>
<evidence type="ECO:0000256" key="10">
    <source>
        <dbReference type="ARBA" id="ARBA00023136"/>
    </source>
</evidence>
<evidence type="ECO:0000256" key="1">
    <source>
        <dbReference type="ARBA" id="ARBA00004273"/>
    </source>
</evidence>
<comment type="similarity">
    <text evidence="2">Belongs to the ATPase e subunit family.</text>
</comment>
<keyword evidence="12" id="KW-0175">Coiled coil</keyword>
<evidence type="ECO:0000256" key="3">
    <source>
        <dbReference type="ARBA" id="ARBA00010954"/>
    </source>
</evidence>